<dbReference type="SUPFAM" id="SSF103481">
    <property type="entry name" value="Multidrug resistance efflux transporter EmrE"/>
    <property type="match status" value="2"/>
</dbReference>
<keyword evidence="5 6" id="KW-0472">Membrane</keyword>
<accession>A0ABT3BHW9</accession>
<evidence type="ECO:0000256" key="4">
    <source>
        <dbReference type="ARBA" id="ARBA00022989"/>
    </source>
</evidence>
<dbReference type="InterPro" id="IPR000620">
    <property type="entry name" value="EamA_dom"/>
</dbReference>
<evidence type="ECO:0000313" key="8">
    <source>
        <dbReference type="EMBL" id="MCV3272979.1"/>
    </source>
</evidence>
<feature type="transmembrane region" description="Helical" evidence="6">
    <location>
        <begin position="93"/>
        <end position="116"/>
    </location>
</feature>
<dbReference type="EMBL" id="JALIEB010000011">
    <property type="protein sequence ID" value="MCV3272979.1"/>
    <property type="molecule type" value="Genomic_DNA"/>
</dbReference>
<keyword evidence="9" id="KW-1185">Reference proteome</keyword>
<evidence type="ECO:0000313" key="9">
    <source>
        <dbReference type="Proteomes" id="UP001208690"/>
    </source>
</evidence>
<feature type="domain" description="EamA" evidence="7">
    <location>
        <begin position="13"/>
        <end position="142"/>
    </location>
</feature>
<feature type="transmembrane region" description="Helical" evidence="6">
    <location>
        <begin position="271"/>
        <end position="289"/>
    </location>
</feature>
<reference evidence="8 9" key="1">
    <citation type="submission" date="2022-04" db="EMBL/GenBank/DDBJ databases">
        <title>Roseobacter sp. WL0113 is a bacterium isolated from neritic sediment.</title>
        <authorList>
            <person name="Wang L."/>
            <person name="He W."/>
            <person name="Zhang D.-F."/>
        </authorList>
    </citation>
    <scope>NUCLEOTIDE SEQUENCE [LARGE SCALE GENOMIC DNA]</scope>
    <source>
        <strain evidence="8 9">WL0113</strain>
    </source>
</reference>
<gene>
    <name evidence="8" type="ORF">MUB52_16210</name>
</gene>
<comment type="subcellular location">
    <subcellularLocation>
        <location evidence="1">Membrane</location>
        <topology evidence="1">Multi-pass membrane protein</topology>
    </subcellularLocation>
</comment>
<keyword evidence="3 6" id="KW-0812">Transmembrane</keyword>
<organism evidence="8 9">
    <name type="scientific">Roseobacter sinensis</name>
    <dbReference type="NCBI Taxonomy" id="2931391"/>
    <lineage>
        <taxon>Bacteria</taxon>
        <taxon>Pseudomonadati</taxon>
        <taxon>Pseudomonadota</taxon>
        <taxon>Alphaproteobacteria</taxon>
        <taxon>Rhodobacterales</taxon>
        <taxon>Roseobacteraceae</taxon>
        <taxon>Roseobacter</taxon>
    </lineage>
</organism>
<dbReference type="Proteomes" id="UP001208690">
    <property type="component" value="Unassembled WGS sequence"/>
</dbReference>
<evidence type="ECO:0000256" key="1">
    <source>
        <dbReference type="ARBA" id="ARBA00004141"/>
    </source>
</evidence>
<sequence length="300" mass="31607">MSRGEVALFTGVLVLLGAGWGMTQPLTKIAVSTGYKHFGLIFWQLAIGAALMAAICALRGTKLPRGRAQIGICLMVALIGTMIPNTTSYQAAVHLPAGILSILLSMVPMWAFPIALLMGLDLFSWRRFIGLALGLCGVLLIAAPGASALDLSVFWVLVALVAGICYGLEGNLVAKFGTAGMDPFQVLYGASLMGAVIMLPVALLSTQWIPAAELLTREGQALMLASVIHVVVYAGYVWMVGRAGSVFAVQVSYLVTGFGVLWAKLILDEAYSTGIWAALALMFAGMYLVQPRPKAALASA</sequence>
<feature type="transmembrane region" description="Helical" evidence="6">
    <location>
        <begin position="221"/>
        <end position="239"/>
    </location>
</feature>
<comment type="similarity">
    <text evidence="2">Belongs to the EamA transporter family.</text>
</comment>
<dbReference type="InterPro" id="IPR037185">
    <property type="entry name" value="EmrE-like"/>
</dbReference>
<proteinExistence type="inferred from homology"/>
<feature type="transmembrane region" description="Helical" evidence="6">
    <location>
        <begin position="153"/>
        <end position="174"/>
    </location>
</feature>
<protein>
    <submittedName>
        <fullName evidence="8">DMT family transporter</fullName>
    </submittedName>
</protein>
<keyword evidence="4 6" id="KW-1133">Transmembrane helix</keyword>
<feature type="transmembrane region" description="Helical" evidence="6">
    <location>
        <begin position="128"/>
        <end position="147"/>
    </location>
</feature>
<name>A0ABT3BHW9_9RHOB</name>
<evidence type="ECO:0000256" key="2">
    <source>
        <dbReference type="ARBA" id="ARBA00007362"/>
    </source>
</evidence>
<feature type="domain" description="EamA" evidence="7">
    <location>
        <begin position="154"/>
        <end position="289"/>
    </location>
</feature>
<feature type="transmembrane region" description="Helical" evidence="6">
    <location>
        <begin position="246"/>
        <end position="265"/>
    </location>
</feature>
<evidence type="ECO:0000256" key="3">
    <source>
        <dbReference type="ARBA" id="ARBA00022692"/>
    </source>
</evidence>
<comment type="caution">
    <text evidence="8">The sequence shown here is derived from an EMBL/GenBank/DDBJ whole genome shotgun (WGS) entry which is preliminary data.</text>
</comment>
<evidence type="ECO:0000259" key="7">
    <source>
        <dbReference type="Pfam" id="PF00892"/>
    </source>
</evidence>
<dbReference type="Pfam" id="PF00892">
    <property type="entry name" value="EamA"/>
    <property type="match status" value="2"/>
</dbReference>
<evidence type="ECO:0000256" key="5">
    <source>
        <dbReference type="ARBA" id="ARBA00023136"/>
    </source>
</evidence>
<dbReference type="InterPro" id="IPR050638">
    <property type="entry name" value="AA-Vitamin_Transporters"/>
</dbReference>
<dbReference type="PANTHER" id="PTHR32322:SF2">
    <property type="entry name" value="EAMA DOMAIN-CONTAINING PROTEIN"/>
    <property type="match status" value="1"/>
</dbReference>
<feature type="transmembrane region" description="Helical" evidence="6">
    <location>
        <begin position="70"/>
        <end position="87"/>
    </location>
</feature>
<feature type="transmembrane region" description="Helical" evidence="6">
    <location>
        <begin position="37"/>
        <end position="58"/>
    </location>
</feature>
<evidence type="ECO:0000256" key="6">
    <source>
        <dbReference type="SAM" id="Phobius"/>
    </source>
</evidence>
<feature type="transmembrane region" description="Helical" evidence="6">
    <location>
        <begin position="186"/>
        <end position="209"/>
    </location>
</feature>
<dbReference type="PANTHER" id="PTHR32322">
    <property type="entry name" value="INNER MEMBRANE TRANSPORTER"/>
    <property type="match status" value="1"/>
</dbReference>